<evidence type="ECO:0000256" key="3">
    <source>
        <dbReference type="ARBA" id="ARBA00023315"/>
    </source>
</evidence>
<feature type="domain" description="Phospholipid/glycerol acyltransferase" evidence="4">
    <location>
        <begin position="37"/>
        <end position="149"/>
    </location>
</feature>
<name>A0AA96GHK5_9BACT</name>
<dbReference type="PANTHER" id="PTHR10434">
    <property type="entry name" value="1-ACYL-SN-GLYCEROL-3-PHOSPHATE ACYLTRANSFERASE"/>
    <property type="match status" value="1"/>
</dbReference>
<evidence type="ECO:0000256" key="2">
    <source>
        <dbReference type="ARBA" id="ARBA00022679"/>
    </source>
</evidence>
<dbReference type="AlphaFoldDB" id="A0AA96GHK5"/>
<dbReference type="Pfam" id="PF01553">
    <property type="entry name" value="Acyltransferase"/>
    <property type="match status" value="1"/>
</dbReference>
<comment type="pathway">
    <text evidence="1">Lipid metabolism.</text>
</comment>
<evidence type="ECO:0000313" key="5">
    <source>
        <dbReference type="EMBL" id="WNM61628.1"/>
    </source>
</evidence>
<evidence type="ECO:0000259" key="4">
    <source>
        <dbReference type="SMART" id="SM00563"/>
    </source>
</evidence>
<accession>A0AA96GHK5</accession>
<dbReference type="CDD" id="cd07989">
    <property type="entry name" value="LPLAT_AGPAT-like"/>
    <property type="match status" value="1"/>
</dbReference>
<dbReference type="EMBL" id="CP116968">
    <property type="protein sequence ID" value="WNM61628.1"/>
    <property type="molecule type" value="Genomic_DNA"/>
</dbReference>
<dbReference type="SMART" id="SM00563">
    <property type="entry name" value="PlsC"/>
    <property type="match status" value="1"/>
</dbReference>
<proteinExistence type="predicted"/>
<keyword evidence="6" id="KW-1185">Reference proteome</keyword>
<organism evidence="5 6">
    <name type="scientific">Candidatus Nitrospira neomarina</name>
    <dbReference type="NCBI Taxonomy" id="3020899"/>
    <lineage>
        <taxon>Bacteria</taxon>
        <taxon>Pseudomonadati</taxon>
        <taxon>Nitrospirota</taxon>
        <taxon>Nitrospiria</taxon>
        <taxon>Nitrospirales</taxon>
        <taxon>Nitrospiraceae</taxon>
        <taxon>Nitrospira</taxon>
    </lineage>
</organism>
<gene>
    <name evidence="5" type="ORF">PQG83_18010</name>
</gene>
<dbReference type="KEGG" id="nneo:PQG83_18010"/>
<dbReference type="GO" id="GO:0003841">
    <property type="term" value="F:1-acylglycerol-3-phosphate O-acyltransferase activity"/>
    <property type="evidence" value="ECO:0007669"/>
    <property type="project" value="TreeGrafter"/>
</dbReference>
<dbReference type="InterPro" id="IPR002123">
    <property type="entry name" value="Plipid/glycerol_acylTrfase"/>
</dbReference>
<protein>
    <submittedName>
        <fullName evidence="5">Lysophospholipid acyltransferase family protein</fullName>
    </submittedName>
</protein>
<dbReference type="RefSeq" id="WP_312744048.1">
    <property type="nucleotide sequence ID" value="NZ_CP116968.1"/>
</dbReference>
<dbReference type="PANTHER" id="PTHR10434:SF11">
    <property type="entry name" value="1-ACYL-SN-GLYCEROL-3-PHOSPHATE ACYLTRANSFERASE"/>
    <property type="match status" value="1"/>
</dbReference>
<dbReference type="GO" id="GO:0006654">
    <property type="term" value="P:phosphatidic acid biosynthetic process"/>
    <property type="evidence" value="ECO:0007669"/>
    <property type="project" value="TreeGrafter"/>
</dbReference>
<sequence>MSGVAYGLLWILFNGLARLLFRFRTEGSQHFPKTGGIIVAANHASYFDIPLLGCAIPRRVFFLGRASLFPNRYLNWALQKLGWIPLKTHRLDRKAFGQALSHLQAGEPVVIFPEGTRTEDGSLQIGKPGLGYLVAESQCQVIPVYISGTFTVLPIQARWPRLFPLRVSFGKPLKFCKDEGKSVKSFYEDVSITVMDHIAQLGGVPSPTQDAYETDSKSKLCE</sequence>
<reference evidence="5 6" key="1">
    <citation type="submission" date="2023-01" db="EMBL/GenBank/DDBJ databases">
        <title>Cultivation and genomic characterization of new, ubiquitous marine nitrite-oxidizing bacteria from the Nitrospirales.</title>
        <authorList>
            <person name="Mueller A.J."/>
            <person name="Daebeler A."/>
            <person name="Herbold C.W."/>
            <person name="Kirkegaard R.H."/>
            <person name="Daims H."/>
        </authorList>
    </citation>
    <scope>NUCLEOTIDE SEQUENCE [LARGE SCALE GENOMIC DNA]</scope>
    <source>
        <strain evidence="5 6">DK</strain>
    </source>
</reference>
<dbReference type="SUPFAM" id="SSF69593">
    <property type="entry name" value="Glycerol-3-phosphate (1)-acyltransferase"/>
    <property type="match status" value="1"/>
</dbReference>
<keyword evidence="2" id="KW-0808">Transferase</keyword>
<evidence type="ECO:0000313" key="6">
    <source>
        <dbReference type="Proteomes" id="UP001302494"/>
    </source>
</evidence>
<dbReference type="Proteomes" id="UP001302494">
    <property type="component" value="Chromosome"/>
</dbReference>
<evidence type="ECO:0000256" key="1">
    <source>
        <dbReference type="ARBA" id="ARBA00005189"/>
    </source>
</evidence>
<keyword evidence="3 5" id="KW-0012">Acyltransferase</keyword>